<dbReference type="InterPro" id="IPR000994">
    <property type="entry name" value="Pept_M24"/>
</dbReference>
<dbReference type="Proteomes" id="UP001176960">
    <property type="component" value="Unassembled WGS sequence"/>
</dbReference>
<dbReference type="InterPro" id="IPR033740">
    <property type="entry name" value="Pept_M24B"/>
</dbReference>
<keyword evidence="2" id="KW-0479">Metal-binding</keyword>
<comment type="caution">
    <text evidence="8">The sequence shown here is derived from an EMBL/GenBank/DDBJ whole genome shotgun (WGS) entry which is preliminary data.</text>
</comment>
<dbReference type="FunFam" id="3.90.230.10:FF:000007">
    <property type="entry name" value="Xaa-Pro aminopeptidase P"/>
    <property type="match status" value="1"/>
</dbReference>
<dbReference type="Pfam" id="PF16189">
    <property type="entry name" value="Creatinase_N_2"/>
    <property type="match status" value="1"/>
</dbReference>
<dbReference type="Gene3D" id="3.90.230.10">
    <property type="entry name" value="Creatinase/methionine aminopeptidase superfamily"/>
    <property type="match status" value="1"/>
</dbReference>
<keyword evidence="4" id="KW-0464">Manganese</keyword>
<dbReference type="GO" id="GO:0046872">
    <property type="term" value="F:metal ion binding"/>
    <property type="evidence" value="ECO:0007669"/>
    <property type="project" value="UniProtKB-KW"/>
</dbReference>
<dbReference type="Pfam" id="PF16188">
    <property type="entry name" value="Peptidase_M24_C"/>
    <property type="match status" value="1"/>
</dbReference>
<keyword evidence="3" id="KW-0378">Hydrolase</keyword>
<dbReference type="AlphaFoldDB" id="A0AA35UVV7"/>
<dbReference type="InterPro" id="IPR050422">
    <property type="entry name" value="X-Pro_aminopeptidase_P"/>
</dbReference>
<dbReference type="InterPro" id="IPR000587">
    <property type="entry name" value="Creatinase_N"/>
</dbReference>
<feature type="domain" description="Creatinase N-terminal" evidence="6">
    <location>
        <begin position="18"/>
        <end position="137"/>
    </location>
</feature>
<evidence type="ECO:0000259" key="7">
    <source>
        <dbReference type="Pfam" id="PF16188"/>
    </source>
</evidence>
<dbReference type="EMBL" id="CATKSH010000006">
    <property type="protein sequence ID" value="CAI9120443.1"/>
    <property type="molecule type" value="Genomic_DNA"/>
</dbReference>
<name>A0AA35UVV7_9PROT</name>
<feature type="domain" description="Peptidase M24 C-terminal" evidence="7">
    <location>
        <begin position="536"/>
        <end position="595"/>
    </location>
</feature>
<comment type="similarity">
    <text evidence="1">Belongs to the peptidase M24B family.</text>
</comment>
<feature type="domain" description="Peptidase M24" evidence="5">
    <location>
        <begin position="314"/>
        <end position="528"/>
    </location>
</feature>
<dbReference type="Pfam" id="PF00557">
    <property type="entry name" value="Peptidase_M24"/>
    <property type="match status" value="1"/>
</dbReference>
<accession>A0AA35UVV7</accession>
<evidence type="ECO:0000256" key="3">
    <source>
        <dbReference type="ARBA" id="ARBA00022801"/>
    </source>
</evidence>
<dbReference type="PANTHER" id="PTHR43763">
    <property type="entry name" value="XAA-PRO AMINOPEPTIDASE 1"/>
    <property type="match status" value="1"/>
</dbReference>
<reference evidence="8" key="1">
    <citation type="submission" date="2023-03" db="EMBL/GenBank/DDBJ databases">
        <authorList>
            <person name="Cleenwerck I."/>
        </authorList>
    </citation>
    <scope>NUCLEOTIDE SEQUENCE</scope>
    <source>
        <strain evidence="8">LMG 32879</strain>
    </source>
</reference>
<proteinExistence type="inferred from homology"/>
<dbReference type="SUPFAM" id="SSF55920">
    <property type="entry name" value="Creatinase/aminopeptidase"/>
    <property type="match status" value="1"/>
</dbReference>
<dbReference type="GO" id="GO:0005737">
    <property type="term" value="C:cytoplasm"/>
    <property type="evidence" value="ECO:0007669"/>
    <property type="project" value="UniProtKB-ARBA"/>
</dbReference>
<organism evidence="8 9">
    <name type="scientific">Brytella acorum</name>
    <dbReference type="NCBI Taxonomy" id="2959299"/>
    <lineage>
        <taxon>Bacteria</taxon>
        <taxon>Pseudomonadati</taxon>
        <taxon>Pseudomonadota</taxon>
        <taxon>Alphaproteobacteria</taxon>
        <taxon>Acetobacterales</taxon>
        <taxon>Acetobacteraceae</taxon>
        <taxon>Brytella</taxon>
    </lineage>
</organism>
<protein>
    <submittedName>
        <fullName evidence="8">Aminopeptidase P family protein</fullName>
    </submittedName>
</protein>
<gene>
    <name evidence="8" type="ORF">LMG32879_001276</name>
</gene>
<keyword evidence="8" id="KW-0031">Aminopeptidase</keyword>
<evidence type="ECO:0000313" key="8">
    <source>
        <dbReference type="EMBL" id="CAI9120443.1"/>
    </source>
</evidence>
<dbReference type="Pfam" id="PF01321">
    <property type="entry name" value="Creatinase_N"/>
    <property type="match status" value="1"/>
</dbReference>
<dbReference type="InterPro" id="IPR036005">
    <property type="entry name" value="Creatinase/aminopeptidase-like"/>
</dbReference>
<dbReference type="CDD" id="cd01085">
    <property type="entry name" value="APP"/>
    <property type="match status" value="1"/>
</dbReference>
<dbReference type="GO" id="GO:0070006">
    <property type="term" value="F:metalloaminopeptidase activity"/>
    <property type="evidence" value="ECO:0007669"/>
    <property type="project" value="InterPro"/>
</dbReference>
<evidence type="ECO:0000256" key="2">
    <source>
        <dbReference type="ARBA" id="ARBA00022723"/>
    </source>
</evidence>
<keyword evidence="8" id="KW-0645">Protease</keyword>
<dbReference type="InterPro" id="IPR029149">
    <property type="entry name" value="Creatin/AminoP/Spt16_N"/>
</dbReference>
<dbReference type="Gene3D" id="3.40.350.10">
    <property type="entry name" value="Creatinase/prolidase N-terminal domain"/>
    <property type="match status" value="2"/>
</dbReference>
<dbReference type="PANTHER" id="PTHR43763:SF6">
    <property type="entry name" value="XAA-PRO AMINOPEPTIDASE 1"/>
    <property type="match status" value="1"/>
</dbReference>
<evidence type="ECO:0000256" key="1">
    <source>
        <dbReference type="ARBA" id="ARBA00008766"/>
    </source>
</evidence>
<dbReference type="RefSeq" id="WP_289840567.1">
    <property type="nucleotide sequence ID" value="NZ_CATKSH010000006.1"/>
</dbReference>
<sequence length="595" mass="65339">MSASRPNSTSPMPGSDARLDRLRAHLREHGVDGFLLPRGDEHLGEYVPACAERLAWLTGFTGSAGFAVVLPDEALVFSDGRYQVQMDQQLDPAVWSTAHMYETPGPTWLAHHAAGRAIGYDPRTISETELAAYAQAGCRMVALACNPIDAIWPDRPAAPDTTVESLPVTYTGTDSRTRTALVTAILDRDGQDDAILPDPTAIAWMLNIRARDLEFLPVPLSFAIVSRSGSVQLFIEPSRVPSHVADILGPDVDIRPPSELEAGLRALKGQTVRLDPARSAAWFWQCLRDAGANPVAGTDPCLEPRARKTETEREGMRRAHHLDGIALCRFLFWLEQNGIGRTETEVADHLLSLRLASEACTGPSFATIAAAGPNAAIMHYAPRRTDCATLESGTFFLIDSGGQYRCGTTDVTRTIWLGDGAPPAAWRDHYTRVLKGLIGLSRAIFPKGTHGYRLDPLARLPLWDAHLDFDHGAGHGLGSYLSVHEWPLGFTRRPVLDAIEEHMILTNEPGYYAPNSHGIRLENAMEVRRHDAEGRFLNFETITLAPIDRRGIEPSLLNSEERAWLDAFHAHVEAMIAPSLPPAERDWLIRACAPL</sequence>
<evidence type="ECO:0000256" key="4">
    <source>
        <dbReference type="ARBA" id="ARBA00023211"/>
    </source>
</evidence>
<dbReference type="InterPro" id="IPR032416">
    <property type="entry name" value="Peptidase_M24_C"/>
</dbReference>
<dbReference type="SUPFAM" id="SSF53092">
    <property type="entry name" value="Creatinase/prolidase N-terminal domain"/>
    <property type="match status" value="1"/>
</dbReference>
<evidence type="ECO:0000259" key="6">
    <source>
        <dbReference type="Pfam" id="PF01321"/>
    </source>
</evidence>
<evidence type="ECO:0000313" key="9">
    <source>
        <dbReference type="Proteomes" id="UP001176960"/>
    </source>
</evidence>
<evidence type="ECO:0000259" key="5">
    <source>
        <dbReference type="Pfam" id="PF00557"/>
    </source>
</evidence>
<keyword evidence="9" id="KW-1185">Reference proteome</keyword>